<comment type="caution">
    <text evidence="2">The sequence shown here is derived from an EMBL/GenBank/DDBJ whole genome shotgun (WGS) entry which is preliminary data.</text>
</comment>
<feature type="region of interest" description="Disordered" evidence="1">
    <location>
        <begin position="74"/>
        <end position="102"/>
    </location>
</feature>
<gene>
    <name evidence="2" type="ORF">NW768_010712</name>
</gene>
<organism evidence="2 3">
    <name type="scientific">Fusarium equiseti</name>
    <name type="common">Fusarium scirpi</name>
    <dbReference type="NCBI Taxonomy" id="61235"/>
    <lineage>
        <taxon>Eukaryota</taxon>
        <taxon>Fungi</taxon>
        <taxon>Dikarya</taxon>
        <taxon>Ascomycota</taxon>
        <taxon>Pezizomycotina</taxon>
        <taxon>Sordariomycetes</taxon>
        <taxon>Hypocreomycetidae</taxon>
        <taxon>Hypocreales</taxon>
        <taxon>Nectriaceae</taxon>
        <taxon>Fusarium</taxon>
        <taxon>Fusarium incarnatum-equiseti species complex</taxon>
    </lineage>
</organism>
<evidence type="ECO:0000313" key="3">
    <source>
        <dbReference type="Proteomes" id="UP001152024"/>
    </source>
</evidence>
<protein>
    <submittedName>
        <fullName evidence="2">Uncharacterized protein</fullName>
    </submittedName>
</protein>
<evidence type="ECO:0000256" key="1">
    <source>
        <dbReference type="SAM" id="MobiDB-lite"/>
    </source>
</evidence>
<dbReference type="EMBL" id="JAOQBH010000022">
    <property type="protein sequence ID" value="KAJ4118968.1"/>
    <property type="molecule type" value="Genomic_DNA"/>
</dbReference>
<feature type="region of interest" description="Disordered" evidence="1">
    <location>
        <begin position="245"/>
        <end position="275"/>
    </location>
</feature>
<sequence>MKPRIKFREVRWNAGSTLDPSNRDESVSPKTFPISQFPLLPASLWSAGRTVDPSNRDDGMNLTSFLDFQFPLPPSAPPARPFQSPVRPQTPIRRRKKDPLTAAEKPILNDRGKPWDALDPENPIVGDTARLDLWGSQNVRRIVDRNVRGFPWGPAQSLPLQPTSGYQYDFNSSPSGYGNLVPNPALPPSHVYAGAGYLPRFESVDLTPQCNYPTPSPSFNVPDVGYNTLAFASWHYPIIQPPVQQPKTSYECNQDPTLVDTSGLRPLRPNSGKRS</sequence>
<feature type="compositionally biased region" description="Polar residues" evidence="1">
    <location>
        <begin position="245"/>
        <end position="260"/>
    </location>
</feature>
<accession>A0ABQ8R079</accession>
<proteinExistence type="predicted"/>
<dbReference type="Proteomes" id="UP001152024">
    <property type="component" value="Unassembled WGS sequence"/>
</dbReference>
<keyword evidence="3" id="KW-1185">Reference proteome</keyword>
<evidence type="ECO:0000313" key="2">
    <source>
        <dbReference type="EMBL" id="KAJ4118968.1"/>
    </source>
</evidence>
<reference evidence="2" key="1">
    <citation type="submission" date="2022-09" db="EMBL/GenBank/DDBJ databases">
        <title>Fusarium specimens isolated from Avocado Roots.</title>
        <authorList>
            <person name="Stajich J."/>
            <person name="Roper C."/>
            <person name="Heimlech-Rivalta G."/>
        </authorList>
    </citation>
    <scope>NUCLEOTIDE SEQUENCE</scope>
    <source>
        <strain evidence="2">CF00095</strain>
    </source>
</reference>
<name>A0ABQ8R079_FUSEQ</name>